<accession>B7KMC7</accession>
<sequence length="189" mass="21604">MPKGRKRVKGVPELHDELKTRVSISLTPTAVTGLDNLANQHGLSRSEFIELIGREKILINLPAENQEGIASHLTASGIAAMTFLERENLPCCTGVYLVVDPDLHIYSGSTLNLYQEFQTESFLQSLHHFYREFEQYNQHQDLQKLASDLKIFWIECYDKSKRLDSFQKILLDAFYNTVAAHIIKPQLNI</sequence>
<dbReference type="EMBL" id="CP001293">
    <property type="protein sequence ID" value="ACK73949.1"/>
    <property type="molecule type" value="Genomic_DNA"/>
</dbReference>
<dbReference type="HOGENOM" id="CLU_1432388_0_0_3"/>
<dbReference type="GO" id="GO:0006355">
    <property type="term" value="P:regulation of DNA-templated transcription"/>
    <property type="evidence" value="ECO:0007669"/>
    <property type="project" value="InterPro"/>
</dbReference>
<evidence type="ECO:0000313" key="2">
    <source>
        <dbReference type="Proteomes" id="UP000002384"/>
    </source>
</evidence>
<protein>
    <submittedName>
        <fullName evidence="1">CopG domain protein DNA-binding domain protein</fullName>
    </submittedName>
</protein>
<gene>
    <name evidence="1" type="ordered locus">PCC7424_5368</name>
</gene>
<dbReference type="GO" id="GO:0003677">
    <property type="term" value="F:DNA binding"/>
    <property type="evidence" value="ECO:0007669"/>
    <property type="project" value="UniProtKB-KW"/>
</dbReference>
<keyword evidence="1" id="KW-0614">Plasmid</keyword>
<proteinExistence type="predicted"/>
<dbReference type="RefSeq" id="WP_012599456.1">
    <property type="nucleotide sequence ID" value="NC_011737.1"/>
</dbReference>
<keyword evidence="2" id="KW-1185">Reference proteome</keyword>
<reference evidence="2" key="1">
    <citation type="journal article" date="2011" name="MBio">
        <title>Novel metabolic attributes of the genus Cyanothece, comprising a group of unicellular nitrogen-fixing Cyanobacteria.</title>
        <authorList>
            <person name="Bandyopadhyay A."/>
            <person name="Elvitigala T."/>
            <person name="Welsh E."/>
            <person name="Stockel J."/>
            <person name="Liberton M."/>
            <person name="Min H."/>
            <person name="Sherman L.A."/>
            <person name="Pakrasi H.B."/>
        </authorList>
    </citation>
    <scope>NUCLEOTIDE SEQUENCE [LARGE SCALE GENOMIC DNA]</scope>
    <source>
        <strain evidence="2">PCC 7424</strain>
        <plasmid evidence="2">pP742402</plasmid>
    </source>
</reference>
<evidence type="ECO:0000313" key="1">
    <source>
        <dbReference type="EMBL" id="ACK73949.1"/>
    </source>
</evidence>
<dbReference type="Proteomes" id="UP000002384">
    <property type="component" value="Plasmid pP742402"/>
</dbReference>
<name>B7KMC7_GLOC7</name>
<dbReference type="AlphaFoldDB" id="B7KMC7"/>
<organism evidence="1 2">
    <name type="scientific">Gloeothece citriformis (strain PCC 7424)</name>
    <name type="common">Cyanothece sp. (strain PCC 7424)</name>
    <dbReference type="NCBI Taxonomy" id="65393"/>
    <lineage>
        <taxon>Bacteria</taxon>
        <taxon>Bacillati</taxon>
        <taxon>Cyanobacteriota</taxon>
        <taxon>Cyanophyceae</taxon>
        <taxon>Oscillatoriophycideae</taxon>
        <taxon>Chroococcales</taxon>
        <taxon>Aphanothecaceae</taxon>
        <taxon>Gloeothece</taxon>
        <taxon>Gloeothece citriformis</taxon>
    </lineage>
</organism>
<keyword evidence="1" id="KW-0238">DNA-binding</keyword>
<dbReference type="CDD" id="cd21631">
    <property type="entry name" value="RHH_CopG_NikR-like"/>
    <property type="match status" value="1"/>
</dbReference>
<dbReference type="KEGG" id="cyc:PCC7424_5368"/>
<geneLocation type="plasmid" evidence="1 2">
    <name>pP742402</name>
</geneLocation>